<dbReference type="InterPro" id="IPR006521">
    <property type="entry name" value="Tail_protein_I"/>
</dbReference>
<dbReference type="InterPro" id="IPR011748">
    <property type="entry name" value="Unchr_phage_tail-like"/>
</dbReference>
<dbReference type="Proteomes" id="UP000230407">
    <property type="component" value="Unassembled WGS sequence"/>
</dbReference>
<reference evidence="1 3" key="1">
    <citation type="submission" date="2017-11" db="EMBL/GenBank/DDBJ databases">
        <title>Streptomyces carmine sp. nov., a novel actinomycete isolated from Sophora alopecuroides in Xinjiang, China.</title>
        <authorList>
            <person name="Wang Y."/>
            <person name="Luo X."/>
            <person name="Wan C."/>
            <person name="Zhang L."/>
        </authorList>
    </citation>
    <scope>NUCLEOTIDE SEQUENCE [LARGE SCALE GENOMIC DNA]</scope>
    <source>
        <strain evidence="1 3">TRM SA0054</strain>
    </source>
</reference>
<dbReference type="Pfam" id="PF09684">
    <property type="entry name" value="Tail_P2_I"/>
    <property type="match status" value="1"/>
</dbReference>
<evidence type="ECO:0000313" key="2">
    <source>
        <dbReference type="EMBL" id="PJF01918.1"/>
    </source>
</evidence>
<dbReference type="AlphaFoldDB" id="A0A2M8M1K9"/>
<protein>
    <submittedName>
        <fullName evidence="1">Phage tail protein I</fullName>
    </submittedName>
</protein>
<dbReference type="EMBL" id="PGGW01000038">
    <property type="protein sequence ID" value="PJE98093.1"/>
    <property type="molecule type" value="Genomic_DNA"/>
</dbReference>
<name>A0A2M8M1K9_9ACTN</name>
<sequence>MLSPHPFGARLPAPYAEDAFAQRFVSAFDEVMAPVLAVLDCLEAYWDPRLAPEDFLRWLAGWVAADADESRPLAERRRAVAGAVELHRLRGTARGLAEQVREALGVEVEVTDSGGAAWSAAPGGDLPGSPEPFLRVRVRGDGPGAPSMTRLTALVDAGRPAHVPYTIESAGPEER</sequence>
<comment type="caution">
    <text evidence="1">The sequence shown here is derived from an EMBL/GenBank/DDBJ whole genome shotgun (WGS) entry which is preliminary data.</text>
</comment>
<dbReference type="EMBL" id="PGGW01000008">
    <property type="protein sequence ID" value="PJF01918.1"/>
    <property type="molecule type" value="Genomic_DNA"/>
</dbReference>
<accession>A0A2M8M1K9</accession>
<keyword evidence="3" id="KW-1185">Reference proteome</keyword>
<dbReference type="NCBIfam" id="TIGR01634">
    <property type="entry name" value="tail_P2_I"/>
    <property type="match status" value="1"/>
</dbReference>
<gene>
    <name evidence="2" type="ORF">CUT44_01510</name>
    <name evidence="1" type="ORF">CUT44_09770</name>
</gene>
<organism evidence="1 3">
    <name type="scientific">Streptomyces carminius</name>
    <dbReference type="NCBI Taxonomy" id="2665496"/>
    <lineage>
        <taxon>Bacteria</taxon>
        <taxon>Bacillati</taxon>
        <taxon>Actinomycetota</taxon>
        <taxon>Actinomycetes</taxon>
        <taxon>Kitasatosporales</taxon>
        <taxon>Streptomycetaceae</taxon>
        <taxon>Streptomyces</taxon>
    </lineage>
</organism>
<evidence type="ECO:0000313" key="1">
    <source>
        <dbReference type="EMBL" id="PJE98093.1"/>
    </source>
</evidence>
<proteinExistence type="predicted"/>
<evidence type="ECO:0000313" key="3">
    <source>
        <dbReference type="Proteomes" id="UP000230407"/>
    </source>
</evidence>
<dbReference type="NCBIfam" id="TIGR02242">
    <property type="entry name" value="tail_TIGR02242"/>
    <property type="match status" value="1"/>
</dbReference>